<gene>
    <name evidence="5" type="ORF">MGR_0236</name>
</gene>
<evidence type="ECO:0000313" key="5">
    <source>
        <dbReference type="EMBL" id="CAM74245.1"/>
    </source>
</evidence>
<dbReference type="AlphaFoldDB" id="A4TUD8"/>
<proteinExistence type="inferred from homology"/>
<feature type="binding site" evidence="3">
    <location>
        <position position="219"/>
    </location>
    <ligand>
        <name>Fe cation</name>
        <dbReference type="ChEBI" id="CHEBI:24875"/>
    </ligand>
</feature>
<keyword evidence="2 4" id="KW-0732">Signal</keyword>
<dbReference type="PIRSF" id="PIRSF002825">
    <property type="entry name" value="CfbpA"/>
    <property type="match status" value="1"/>
</dbReference>
<keyword evidence="3" id="KW-0408">Iron</keyword>
<organism evidence="5">
    <name type="scientific">Magnetospirillum gryphiswaldense</name>
    <dbReference type="NCBI Taxonomy" id="55518"/>
    <lineage>
        <taxon>Bacteria</taxon>
        <taxon>Pseudomonadati</taxon>
        <taxon>Pseudomonadota</taxon>
        <taxon>Alphaproteobacteria</taxon>
        <taxon>Rhodospirillales</taxon>
        <taxon>Rhodospirillaceae</taxon>
        <taxon>Magnetospirillum</taxon>
    </lineage>
</organism>
<dbReference type="GO" id="GO:0046872">
    <property type="term" value="F:metal ion binding"/>
    <property type="evidence" value="ECO:0007669"/>
    <property type="project" value="UniProtKB-KW"/>
</dbReference>
<name>A4TUD8_9PROT</name>
<reference evidence="5" key="1">
    <citation type="journal article" date="2007" name="J. Bacteriol.">
        <title>Comparative genome analysis of four magnetotactic bacteria reveals a complex set of group-specific genes implicated in magnetosome biomineralization and function.</title>
        <authorList>
            <person name="Richter M."/>
            <person name="Kube M."/>
            <person name="Bazylinski D.A."/>
            <person name="Lombardot T."/>
            <person name="Gloeckner F.O."/>
            <person name="Reinhardt R."/>
            <person name="Schueler D."/>
        </authorList>
    </citation>
    <scope>NUCLEOTIDE SEQUENCE</scope>
    <source>
        <strain evidence="5">MSR-1</strain>
    </source>
</reference>
<protein>
    <submittedName>
        <fullName evidence="5">Bacterial extracellular solute-binding protein, family 1</fullName>
    </submittedName>
</protein>
<keyword evidence="3" id="KW-0479">Metal-binding</keyword>
<dbReference type="GO" id="GO:0030288">
    <property type="term" value="C:outer membrane-bounded periplasmic space"/>
    <property type="evidence" value="ECO:0007669"/>
    <property type="project" value="TreeGrafter"/>
</dbReference>
<evidence type="ECO:0000256" key="1">
    <source>
        <dbReference type="ARBA" id="ARBA00008520"/>
    </source>
</evidence>
<dbReference type="PANTHER" id="PTHR30006:SF15">
    <property type="entry name" value="IRON-UTILIZATION PERIPLASMIC PROTEIN"/>
    <property type="match status" value="1"/>
</dbReference>
<comment type="similarity">
    <text evidence="1">Belongs to the bacterial solute-binding protein 1 family.</text>
</comment>
<sequence>MRLFSRLALTVAACMAAGTVSAAEVNVYSARKDHLLKPVLDAFTQSSGIKVNLLSANETQLLERLKSEGKDSPADLFITTDVAHLHAARVAGILAPVQSAVLAKNIPAQYHDPQGYWYGLSARARVIFYAKDRVKPADLSTYEDLATATWKGRICVRSSSSTYNQSLLGGLIAVMGPEKAEAWAKGITDNMARKPQGGDRDQIAAVAAGQCDVAIANTYYFGGMQTSDKADERDAAAKVGLFFPNQADRGAHMNVAGAGLTVSAKNKAEALKLLEFMSGEAAQKLFAEANNEFPVLASAKMSPTVAAWGPFKGEKINVAMLGENASQAVRIFDRVGWR</sequence>
<dbReference type="PANTHER" id="PTHR30006">
    <property type="entry name" value="THIAMINE-BINDING PERIPLASMIC PROTEIN-RELATED"/>
    <property type="match status" value="1"/>
</dbReference>
<evidence type="ECO:0000256" key="4">
    <source>
        <dbReference type="SAM" id="SignalP"/>
    </source>
</evidence>
<dbReference type="Gene3D" id="3.40.190.10">
    <property type="entry name" value="Periplasmic binding protein-like II"/>
    <property type="match status" value="2"/>
</dbReference>
<evidence type="ECO:0000256" key="3">
    <source>
        <dbReference type="PIRSR" id="PIRSR002825-1"/>
    </source>
</evidence>
<dbReference type="EMBL" id="CU459003">
    <property type="protein sequence ID" value="CAM74245.1"/>
    <property type="molecule type" value="Genomic_DNA"/>
</dbReference>
<evidence type="ECO:0000256" key="2">
    <source>
        <dbReference type="ARBA" id="ARBA00022729"/>
    </source>
</evidence>
<feature type="chain" id="PRO_5002672759" evidence="4">
    <location>
        <begin position="23"/>
        <end position="338"/>
    </location>
</feature>
<dbReference type="SUPFAM" id="SSF53850">
    <property type="entry name" value="Periplasmic binding protein-like II"/>
    <property type="match status" value="1"/>
</dbReference>
<feature type="signal peptide" evidence="4">
    <location>
        <begin position="1"/>
        <end position="22"/>
    </location>
</feature>
<dbReference type="RefSeq" id="WP_234016378.1">
    <property type="nucleotide sequence ID" value="NZ_CP027527.1"/>
</dbReference>
<feature type="binding site" evidence="3">
    <location>
        <position position="220"/>
    </location>
    <ligand>
        <name>Fe cation</name>
        <dbReference type="ChEBI" id="CHEBI:24875"/>
    </ligand>
</feature>
<dbReference type="InterPro" id="IPR026045">
    <property type="entry name" value="Ferric-bd"/>
</dbReference>
<dbReference type="Pfam" id="PF13343">
    <property type="entry name" value="SBP_bac_6"/>
    <property type="match status" value="1"/>
</dbReference>
<dbReference type="CDD" id="cd13542">
    <property type="entry name" value="PBP2_FutA1_ilke"/>
    <property type="match status" value="1"/>
</dbReference>
<accession>A4TUD8</accession>